<dbReference type="PANTHER" id="PTHR11941">
    <property type="entry name" value="ENOYL-COA HYDRATASE-RELATED"/>
    <property type="match status" value="1"/>
</dbReference>
<keyword evidence="2 4" id="KW-0456">Lyase</keyword>
<organism evidence="4">
    <name type="scientific">uncultured Chloroflexia bacterium</name>
    <dbReference type="NCBI Taxonomy" id="1672391"/>
    <lineage>
        <taxon>Bacteria</taxon>
        <taxon>Bacillati</taxon>
        <taxon>Chloroflexota</taxon>
        <taxon>Chloroflexia</taxon>
        <taxon>environmental samples</taxon>
    </lineage>
</organism>
<dbReference type="FunFam" id="3.90.226.10:FF:000009">
    <property type="entry name" value="Carnitinyl-CoA dehydratase"/>
    <property type="match status" value="1"/>
</dbReference>
<name>A0A6J4K262_9CHLR</name>
<dbReference type="PANTHER" id="PTHR11941:SF54">
    <property type="entry name" value="ENOYL-COA HYDRATASE, MITOCHONDRIAL"/>
    <property type="match status" value="1"/>
</dbReference>
<dbReference type="InterPro" id="IPR018376">
    <property type="entry name" value="Enoyl-CoA_hyd/isom_CS"/>
</dbReference>
<dbReference type="FunFam" id="1.10.12.10:FF:000001">
    <property type="entry name" value="Probable enoyl-CoA hydratase, mitochondrial"/>
    <property type="match status" value="1"/>
</dbReference>
<dbReference type="Gene3D" id="3.90.226.10">
    <property type="entry name" value="2-enoyl-CoA Hydratase, Chain A, domain 1"/>
    <property type="match status" value="1"/>
</dbReference>
<dbReference type="PROSITE" id="PS00166">
    <property type="entry name" value="ENOYL_COA_HYDRATASE"/>
    <property type="match status" value="1"/>
</dbReference>
<proteinExistence type="inferred from homology"/>
<dbReference type="SUPFAM" id="SSF52096">
    <property type="entry name" value="ClpP/crotonase"/>
    <property type="match status" value="1"/>
</dbReference>
<dbReference type="Pfam" id="PF00378">
    <property type="entry name" value="ECH_1"/>
    <property type="match status" value="1"/>
</dbReference>
<dbReference type="InterPro" id="IPR014748">
    <property type="entry name" value="Enoyl-CoA_hydra_C"/>
</dbReference>
<dbReference type="EMBL" id="CADCTK010001016">
    <property type="protein sequence ID" value="CAA9293752.1"/>
    <property type="molecule type" value="Genomic_DNA"/>
</dbReference>
<accession>A0A6J4K262</accession>
<dbReference type="InterPro" id="IPR001753">
    <property type="entry name" value="Enoyl-CoA_hydra/iso"/>
</dbReference>
<gene>
    <name evidence="4" type="ORF">AVDCRST_MAG26-4297</name>
</gene>
<evidence type="ECO:0000256" key="1">
    <source>
        <dbReference type="ARBA" id="ARBA00005254"/>
    </source>
</evidence>
<dbReference type="EC" id="4.2.1.17" evidence="4"/>
<dbReference type="CDD" id="cd06558">
    <property type="entry name" value="crotonase-like"/>
    <property type="match status" value="1"/>
</dbReference>
<protein>
    <submittedName>
        <fullName evidence="4">Enoyl-CoA hydratase</fullName>
        <ecNumber evidence="4">4.2.1.17</ecNumber>
    </submittedName>
</protein>
<comment type="similarity">
    <text evidence="1 3">Belongs to the enoyl-CoA hydratase/isomerase family.</text>
</comment>
<evidence type="ECO:0000256" key="3">
    <source>
        <dbReference type="RuleBase" id="RU003707"/>
    </source>
</evidence>
<dbReference type="Gene3D" id="1.10.12.10">
    <property type="entry name" value="Lyase 2-enoyl-coa Hydratase, Chain A, domain 2"/>
    <property type="match status" value="1"/>
</dbReference>
<dbReference type="InterPro" id="IPR029045">
    <property type="entry name" value="ClpP/crotonase-like_dom_sf"/>
</dbReference>
<evidence type="ECO:0000256" key="2">
    <source>
        <dbReference type="ARBA" id="ARBA00023239"/>
    </source>
</evidence>
<dbReference type="AlphaFoldDB" id="A0A6J4K262"/>
<sequence>MSDEALILHTIEGAVATITLNRPKALNALSWELMTQLAELVEALDEDSAVRCLVLTGGPRVFAAGADIKAMAERTPSVMVEARSFASWDRVRHCRKPIVAAVSGYALGGGCELAMLCDMIVASETAQFGQPEINIGVMPGAGGTQRLARAIGPYRAMEMILTGSMLSAREAYAAGLVNRVAPVEGFLYEAQRLAAEIAERAPIAVRLAREAVRYGVDTTLRDGLEIERRNFYLLFDTEDQKEGMRAFIEKRPPEYRGR</sequence>
<dbReference type="GO" id="GO:0006635">
    <property type="term" value="P:fatty acid beta-oxidation"/>
    <property type="evidence" value="ECO:0007669"/>
    <property type="project" value="TreeGrafter"/>
</dbReference>
<dbReference type="GO" id="GO:0004300">
    <property type="term" value="F:enoyl-CoA hydratase activity"/>
    <property type="evidence" value="ECO:0007669"/>
    <property type="project" value="UniProtKB-EC"/>
</dbReference>
<reference evidence="4" key="1">
    <citation type="submission" date="2020-02" db="EMBL/GenBank/DDBJ databases">
        <authorList>
            <person name="Meier V. D."/>
        </authorList>
    </citation>
    <scope>NUCLEOTIDE SEQUENCE</scope>
    <source>
        <strain evidence="4">AVDCRST_MAG26</strain>
    </source>
</reference>
<evidence type="ECO:0000313" key="4">
    <source>
        <dbReference type="EMBL" id="CAA9293752.1"/>
    </source>
</evidence>